<dbReference type="InterPro" id="IPR050571">
    <property type="entry name" value="Class-IV_PLP-Dep_Aminotrnsfr"/>
</dbReference>
<dbReference type="InterPro" id="IPR033939">
    <property type="entry name" value="BCAT_family"/>
</dbReference>
<accession>A0A2M7TYB6</accession>
<dbReference type="SUPFAM" id="SSF56752">
    <property type="entry name" value="D-aminoacid aminotransferase-like PLP-dependent enzymes"/>
    <property type="match status" value="1"/>
</dbReference>
<dbReference type="GO" id="GO:0052654">
    <property type="term" value="F:L-leucine-2-oxoglutarate transaminase activity"/>
    <property type="evidence" value="ECO:0007669"/>
    <property type="project" value="RHEA"/>
</dbReference>
<keyword evidence="9 17" id="KW-0808">Transferase</keyword>
<dbReference type="UniPathway" id="UPA00048">
    <property type="reaction ID" value="UER00073"/>
</dbReference>
<keyword evidence="10 16" id="KW-0663">Pyridoxal phosphate</keyword>
<comment type="pathway">
    <text evidence="5 17">Amino-acid biosynthesis; L-leucine biosynthesis; L-leucine from 3-methyl-2-oxobutanoate: step 4/4.</text>
</comment>
<dbReference type="UniPathway" id="UPA00047">
    <property type="reaction ID" value="UER00058"/>
</dbReference>
<dbReference type="InterPro" id="IPR005785">
    <property type="entry name" value="B_amino_transI"/>
</dbReference>
<evidence type="ECO:0000256" key="3">
    <source>
        <dbReference type="ARBA" id="ARBA00004824"/>
    </source>
</evidence>
<evidence type="ECO:0000256" key="15">
    <source>
        <dbReference type="RuleBase" id="RU004106"/>
    </source>
</evidence>
<evidence type="ECO:0000256" key="5">
    <source>
        <dbReference type="ARBA" id="ARBA00005072"/>
    </source>
</evidence>
<comment type="cofactor">
    <cofactor evidence="1 16">
        <name>pyridoxal 5'-phosphate</name>
        <dbReference type="ChEBI" id="CHEBI:597326"/>
    </cofactor>
</comment>
<dbReference type="GO" id="GO:0009099">
    <property type="term" value="P:L-valine biosynthetic process"/>
    <property type="evidence" value="ECO:0007669"/>
    <property type="project" value="UniProtKB-UniPathway"/>
</dbReference>
<organism evidence="18 19">
    <name type="scientific">Candidatus Roizmanbacteria bacterium CG_4_10_14_0_2_um_filter_39_13</name>
    <dbReference type="NCBI Taxonomy" id="1974825"/>
    <lineage>
        <taxon>Bacteria</taxon>
        <taxon>Candidatus Roizmaniibacteriota</taxon>
    </lineage>
</organism>
<proteinExistence type="inferred from homology"/>
<dbReference type="EMBL" id="PFOB01000043">
    <property type="protein sequence ID" value="PIZ62818.1"/>
    <property type="molecule type" value="Genomic_DNA"/>
</dbReference>
<dbReference type="PANTHER" id="PTHR42743">
    <property type="entry name" value="AMINO-ACID AMINOTRANSFERASE"/>
    <property type="match status" value="1"/>
</dbReference>
<evidence type="ECO:0000256" key="1">
    <source>
        <dbReference type="ARBA" id="ARBA00001933"/>
    </source>
</evidence>
<comment type="pathway">
    <text evidence="4 17">Amino-acid biosynthesis; L-valine biosynthesis; L-valine from pyruvate: step 4/4.</text>
</comment>
<comment type="similarity">
    <text evidence="6 15">Belongs to the class-IV pyridoxal-phosphate-dependent aminotransferase family.</text>
</comment>
<evidence type="ECO:0000256" key="9">
    <source>
        <dbReference type="ARBA" id="ARBA00022679"/>
    </source>
</evidence>
<dbReference type="NCBIfam" id="TIGR01122">
    <property type="entry name" value="ilvE_I"/>
    <property type="match status" value="1"/>
</dbReference>
<keyword evidence="8 17" id="KW-0028">Amino-acid biosynthesis</keyword>
<evidence type="ECO:0000256" key="14">
    <source>
        <dbReference type="ARBA" id="ARBA00049229"/>
    </source>
</evidence>
<comment type="caution">
    <text evidence="18">The sequence shown here is derived from an EMBL/GenBank/DDBJ whole genome shotgun (WGS) entry which is preliminary data.</text>
</comment>
<dbReference type="GO" id="GO:0052655">
    <property type="term" value="F:L-valine-2-oxoglutarate transaminase activity"/>
    <property type="evidence" value="ECO:0007669"/>
    <property type="project" value="RHEA"/>
</dbReference>
<evidence type="ECO:0000256" key="8">
    <source>
        <dbReference type="ARBA" id="ARBA00022605"/>
    </source>
</evidence>
<dbReference type="PANTHER" id="PTHR42743:SF4">
    <property type="entry name" value="BRANCHED-CHAIN-AMINO-ACID AMINOTRANSFERASE-RELATED"/>
    <property type="match status" value="1"/>
</dbReference>
<evidence type="ECO:0000313" key="19">
    <source>
        <dbReference type="Proteomes" id="UP000228503"/>
    </source>
</evidence>
<dbReference type="PROSITE" id="PS00770">
    <property type="entry name" value="AA_TRANSFER_CLASS_4"/>
    <property type="match status" value="1"/>
</dbReference>
<evidence type="ECO:0000256" key="10">
    <source>
        <dbReference type="ARBA" id="ARBA00022898"/>
    </source>
</evidence>
<comment type="function">
    <text evidence="2 17">Acts on leucine, isoleucine and valine.</text>
</comment>
<gene>
    <name evidence="17" type="primary">ilvE</name>
    <name evidence="18" type="ORF">COY16_03345</name>
</gene>
<evidence type="ECO:0000256" key="17">
    <source>
        <dbReference type="RuleBase" id="RU364094"/>
    </source>
</evidence>
<evidence type="ECO:0000256" key="13">
    <source>
        <dbReference type="ARBA" id="ARBA00048798"/>
    </source>
</evidence>
<keyword evidence="11 17" id="KW-0100">Branched-chain amino acid biosynthesis</keyword>
<dbReference type="GO" id="GO:0009097">
    <property type="term" value="P:isoleucine biosynthetic process"/>
    <property type="evidence" value="ECO:0007669"/>
    <property type="project" value="UniProtKB-UniPathway"/>
</dbReference>
<sequence>MGHLQTNALPYAFFQGKIVPVEKAQVNIQTNALQYGTGIFGGIRGYYSKKGKYISIFRLNDHMARFVNSLKILGESIEYSKEDLINITMKLMKKNSPQTDTYIRPFAYAGSLSLTPNLERDNPFYFAEYMIPLGNYLSIDKGVKVCVSSWRRISDNAIPSRAKISGGYINSALAKKEANQNGFDEAIFLNEAGNVAEGSAMNLFIVRDGVLITPSKTDDVLEGITRRSIIQFAKDLNIPVEERTIDRSELYIADEAFFCGTGAQVAWISEIDHRKVGTGRRGKITGTIQDLFFKVVRGEEDKYESWRTIITV</sequence>
<reference evidence="19" key="1">
    <citation type="submission" date="2017-09" db="EMBL/GenBank/DDBJ databases">
        <title>Depth-based differentiation of microbial function through sediment-hosted aquifers and enrichment of novel symbionts in the deep terrestrial subsurface.</title>
        <authorList>
            <person name="Probst A.J."/>
            <person name="Ladd B."/>
            <person name="Jarett J.K."/>
            <person name="Geller-Mcgrath D.E."/>
            <person name="Sieber C.M.K."/>
            <person name="Emerson J.B."/>
            <person name="Anantharaman K."/>
            <person name="Thomas B.C."/>
            <person name="Malmstrom R."/>
            <person name="Stieglmeier M."/>
            <person name="Klingl A."/>
            <person name="Woyke T."/>
            <person name="Ryan C.M."/>
            <person name="Banfield J.F."/>
        </authorList>
    </citation>
    <scope>NUCLEOTIDE SEQUENCE [LARGE SCALE GENOMIC DNA]</scope>
</reference>
<dbReference type="NCBIfam" id="NF005146">
    <property type="entry name" value="PRK06606.1"/>
    <property type="match status" value="1"/>
</dbReference>
<dbReference type="AlphaFoldDB" id="A0A2M7TYB6"/>
<dbReference type="EC" id="2.6.1.42" evidence="17"/>
<name>A0A2M7TYB6_9BACT</name>
<dbReference type="GO" id="GO:0009098">
    <property type="term" value="P:L-leucine biosynthetic process"/>
    <property type="evidence" value="ECO:0007669"/>
    <property type="project" value="UniProtKB-UniPathway"/>
</dbReference>
<dbReference type="GO" id="GO:0052656">
    <property type="term" value="F:L-isoleucine-2-oxoglutarate transaminase activity"/>
    <property type="evidence" value="ECO:0007669"/>
    <property type="project" value="RHEA"/>
</dbReference>
<evidence type="ECO:0000256" key="2">
    <source>
        <dbReference type="ARBA" id="ARBA00003109"/>
    </source>
</evidence>
<dbReference type="Gene3D" id="3.20.10.10">
    <property type="entry name" value="D-amino Acid Aminotransferase, subunit A, domain 2"/>
    <property type="match status" value="1"/>
</dbReference>
<dbReference type="InterPro" id="IPR018300">
    <property type="entry name" value="Aminotrans_IV_CS"/>
</dbReference>
<evidence type="ECO:0000256" key="11">
    <source>
        <dbReference type="ARBA" id="ARBA00023304"/>
    </source>
</evidence>
<evidence type="ECO:0000256" key="4">
    <source>
        <dbReference type="ARBA" id="ARBA00004931"/>
    </source>
</evidence>
<evidence type="ECO:0000256" key="16">
    <source>
        <dbReference type="RuleBase" id="RU004516"/>
    </source>
</evidence>
<dbReference type="InterPro" id="IPR043132">
    <property type="entry name" value="BCAT-like_C"/>
</dbReference>
<protein>
    <recommendedName>
        <fullName evidence="17">Branched-chain-amino-acid aminotransferase</fullName>
        <shortName evidence="17">BCAT</shortName>
        <ecNumber evidence="17">2.6.1.42</ecNumber>
    </recommendedName>
</protein>
<evidence type="ECO:0000256" key="12">
    <source>
        <dbReference type="ARBA" id="ARBA00048212"/>
    </source>
</evidence>
<dbReference type="UniPathway" id="UPA00049">
    <property type="reaction ID" value="UER00062"/>
</dbReference>
<comment type="catalytic activity">
    <reaction evidence="12 17">
        <text>L-valine + 2-oxoglutarate = 3-methyl-2-oxobutanoate + L-glutamate</text>
        <dbReference type="Rhea" id="RHEA:24813"/>
        <dbReference type="ChEBI" id="CHEBI:11851"/>
        <dbReference type="ChEBI" id="CHEBI:16810"/>
        <dbReference type="ChEBI" id="CHEBI:29985"/>
        <dbReference type="ChEBI" id="CHEBI:57762"/>
        <dbReference type="EC" id="2.6.1.42"/>
    </reaction>
</comment>
<evidence type="ECO:0000313" key="18">
    <source>
        <dbReference type="EMBL" id="PIZ62818.1"/>
    </source>
</evidence>
<evidence type="ECO:0000256" key="7">
    <source>
        <dbReference type="ARBA" id="ARBA00022576"/>
    </source>
</evidence>
<keyword evidence="7 17" id="KW-0032">Aminotransferase</keyword>
<comment type="catalytic activity">
    <reaction evidence="13 17">
        <text>L-isoleucine + 2-oxoglutarate = (S)-3-methyl-2-oxopentanoate + L-glutamate</text>
        <dbReference type="Rhea" id="RHEA:24801"/>
        <dbReference type="ChEBI" id="CHEBI:16810"/>
        <dbReference type="ChEBI" id="CHEBI:29985"/>
        <dbReference type="ChEBI" id="CHEBI:35146"/>
        <dbReference type="ChEBI" id="CHEBI:58045"/>
        <dbReference type="EC" id="2.6.1.42"/>
    </reaction>
</comment>
<dbReference type="FunFam" id="3.20.10.10:FF:000013">
    <property type="entry name" value="Branched-chain-amino-acid aminotransferase"/>
    <property type="match status" value="1"/>
</dbReference>
<dbReference type="InterPro" id="IPR036038">
    <property type="entry name" value="Aminotransferase-like"/>
</dbReference>
<dbReference type="Pfam" id="PF01063">
    <property type="entry name" value="Aminotran_4"/>
    <property type="match status" value="1"/>
</dbReference>
<comment type="catalytic activity">
    <reaction evidence="14 17">
        <text>L-leucine + 2-oxoglutarate = 4-methyl-2-oxopentanoate + L-glutamate</text>
        <dbReference type="Rhea" id="RHEA:18321"/>
        <dbReference type="ChEBI" id="CHEBI:16810"/>
        <dbReference type="ChEBI" id="CHEBI:17865"/>
        <dbReference type="ChEBI" id="CHEBI:29985"/>
        <dbReference type="ChEBI" id="CHEBI:57427"/>
        <dbReference type="EC" id="2.6.1.42"/>
    </reaction>
</comment>
<dbReference type="CDD" id="cd01557">
    <property type="entry name" value="BCAT_beta_family"/>
    <property type="match status" value="1"/>
</dbReference>
<dbReference type="InterPro" id="IPR001544">
    <property type="entry name" value="Aminotrans_IV"/>
</dbReference>
<dbReference type="Gene3D" id="3.30.470.10">
    <property type="match status" value="1"/>
</dbReference>
<evidence type="ECO:0000256" key="6">
    <source>
        <dbReference type="ARBA" id="ARBA00009320"/>
    </source>
</evidence>
<comment type="pathway">
    <text evidence="3 17">Amino-acid biosynthesis; L-isoleucine biosynthesis; L-isoleucine from 2-oxobutanoate: step 4/4.</text>
</comment>
<dbReference type="Proteomes" id="UP000228503">
    <property type="component" value="Unassembled WGS sequence"/>
</dbReference>
<dbReference type="InterPro" id="IPR043131">
    <property type="entry name" value="BCAT-like_N"/>
</dbReference>